<proteinExistence type="inferred from homology"/>
<dbReference type="OrthoDB" id="426386at2759"/>
<evidence type="ECO:0000259" key="3">
    <source>
        <dbReference type="Pfam" id="PF08547"/>
    </source>
</evidence>
<comment type="caution">
    <text evidence="4">The sequence shown here is derived from an EMBL/GenBank/DDBJ whole genome shotgun (WGS) entry which is preliminary data.</text>
</comment>
<name>A0A423V9Y3_CYTCH</name>
<dbReference type="STRING" id="252740.A0A423V9Y3"/>
<comment type="similarity">
    <text evidence="1">Belongs to the CIA30 family.</text>
</comment>
<dbReference type="GO" id="GO:0051082">
    <property type="term" value="F:unfolded protein binding"/>
    <property type="evidence" value="ECO:0007669"/>
    <property type="project" value="TreeGrafter"/>
</dbReference>
<feature type="compositionally biased region" description="Basic and acidic residues" evidence="2">
    <location>
        <begin position="208"/>
        <end position="219"/>
    </location>
</feature>
<dbReference type="AlphaFoldDB" id="A0A423V9Y3"/>
<evidence type="ECO:0000256" key="2">
    <source>
        <dbReference type="SAM" id="MobiDB-lite"/>
    </source>
</evidence>
<dbReference type="InterPro" id="IPR013857">
    <property type="entry name" value="NADH-UbQ_OxRdtase-assoc_prot30"/>
</dbReference>
<feature type="domain" description="NADH:ubiquinone oxidoreductase intermediate-associated protein 30" evidence="3">
    <location>
        <begin position="11"/>
        <end position="183"/>
    </location>
</feature>
<dbReference type="EMBL" id="LJZO01000077">
    <property type="protein sequence ID" value="ROV87717.1"/>
    <property type="molecule type" value="Genomic_DNA"/>
</dbReference>
<dbReference type="InterPro" id="IPR039131">
    <property type="entry name" value="NDUFAF1"/>
</dbReference>
<dbReference type="PANTHER" id="PTHR13194:SF19">
    <property type="entry name" value="NAD(P)-BINDING ROSSMANN-FOLD SUPERFAMILY PROTEIN"/>
    <property type="match status" value="1"/>
</dbReference>
<dbReference type="Gene3D" id="2.60.120.430">
    <property type="entry name" value="Galactose-binding lectin"/>
    <property type="match status" value="1"/>
</dbReference>
<dbReference type="InterPro" id="IPR008979">
    <property type="entry name" value="Galactose-bd-like_sf"/>
</dbReference>
<protein>
    <recommendedName>
        <fullName evidence="3">NADH:ubiquinone oxidoreductase intermediate-associated protein 30 domain-containing protein</fullName>
    </recommendedName>
</protein>
<dbReference type="SUPFAM" id="SSF49785">
    <property type="entry name" value="Galactose-binding domain-like"/>
    <property type="match status" value="1"/>
</dbReference>
<gene>
    <name evidence="4" type="ORF">VSDG_09758</name>
</gene>
<dbReference type="GO" id="GO:0010257">
    <property type="term" value="P:NADH dehydrogenase complex assembly"/>
    <property type="evidence" value="ECO:0007669"/>
    <property type="project" value="TreeGrafter"/>
</dbReference>
<feature type="region of interest" description="Disordered" evidence="2">
    <location>
        <begin position="196"/>
        <end position="221"/>
    </location>
</feature>
<reference evidence="4 5" key="1">
    <citation type="submission" date="2015-09" db="EMBL/GenBank/DDBJ databases">
        <title>Host preference determinants of Valsa canker pathogens revealed by comparative genomics.</title>
        <authorList>
            <person name="Yin Z."/>
            <person name="Huang L."/>
        </authorList>
    </citation>
    <scope>NUCLEOTIDE SEQUENCE [LARGE SCALE GENOMIC DNA]</scope>
    <source>
        <strain evidence="4 5">YSFL</strain>
    </source>
</reference>
<accession>A0A423V9Y3</accession>
<dbReference type="PANTHER" id="PTHR13194">
    <property type="entry name" value="COMPLEX I INTERMEDIATE-ASSOCIATED PROTEIN 30"/>
    <property type="match status" value="1"/>
</dbReference>
<evidence type="ECO:0000256" key="1">
    <source>
        <dbReference type="ARBA" id="ARBA00007884"/>
    </source>
</evidence>
<evidence type="ECO:0000313" key="5">
    <source>
        <dbReference type="Proteomes" id="UP000284375"/>
    </source>
</evidence>
<organism evidence="4 5">
    <name type="scientific">Cytospora chrysosperma</name>
    <name type="common">Cytospora canker fungus</name>
    <name type="synonym">Sphaeria chrysosperma</name>
    <dbReference type="NCBI Taxonomy" id="252740"/>
    <lineage>
        <taxon>Eukaryota</taxon>
        <taxon>Fungi</taxon>
        <taxon>Dikarya</taxon>
        <taxon>Ascomycota</taxon>
        <taxon>Pezizomycotina</taxon>
        <taxon>Sordariomycetes</taxon>
        <taxon>Sordariomycetidae</taxon>
        <taxon>Diaporthales</taxon>
        <taxon>Cytosporaceae</taxon>
        <taxon>Cytospora</taxon>
    </lineage>
</organism>
<sequence>MYLFGGDKPWNASQFTASDDRVRGGASQSYLTTAGDSGDSGASRAEFSGTLDITALGGAGFASQRTEDGFPGWDLSAYDTMVLDVARADAKNYTVTLKDEVLPRGPDGRDQSTVSWEYDFVVAADAAAADAGCHLVAIPFSDFRPTYRGRPKTDADPLDLKNIKRFSFMMRSFFGEQQGNFSIVFNSVSVEKREKARRSSLDSVPDTKLAHEGSGHKGSDQSTFGSWVARLCGLRR</sequence>
<dbReference type="Pfam" id="PF08547">
    <property type="entry name" value="CIA30"/>
    <property type="match status" value="1"/>
</dbReference>
<evidence type="ECO:0000313" key="4">
    <source>
        <dbReference type="EMBL" id="ROV87717.1"/>
    </source>
</evidence>
<dbReference type="Proteomes" id="UP000284375">
    <property type="component" value="Unassembled WGS sequence"/>
</dbReference>
<keyword evidence="5" id="KW-1185">Reference proteome</keyword>